<evidence type="ECO:0000256" key="2">
    <source>
        <dbReference type="ARBA" id="ARBA00023015"/>
    </source>
</evidence>
<evidence type="ECO:0000313" key="8">
    <source>
        <dbReference type="EMBL" id="KAK3219437.1"/>
    </source>
</evidence>
<keyword evidence="3" id="KW-0238">DNA-binding</keyword>
<name>A0AAE0AJZ5_9ROSI</name>
<protein>
    <recommendedName>
        <fullName evidence="7">TF-B3 domain-containing protein</fullName>
    </recommendedName>
</protein>
<evidence type="ECO:0000259" key="7">
    <source>
        <dbReference type="PROSITE" id="PS50863"/>
    </source>
</evidence>
<feature type="domain" description="TF-B3" evidence="7">
    <location>
        <begin position="1"/>
        <end position="74"/>
    </location>
</feature>
<feature type="region of interest" description="Disordered" evidence="6">
    <location>
        <begin position="184"/>
        <end position="248"/>
    </location>
</feature>
<gene>
    <name evidence="8" type="ORF">Dsin_013407</name>
</gene>
<dbReference type="PANTHER" id="PTHR31920">
    <property type="entry name" value="B3 DOMAIN-CONTAINING"/>
    <property type="match status" value="1"/>
</dbReference>
<evidence type="ECO:0000256" key="1">
    <source>
        <dbReference type="ARBA" id="ARBA00004123"/>
    </source>
</evidence>
<dbReference type="Gene3D" id="2.40.330.10">
    <property type="entry name" value="DNA-binding pseudobarrel domain"/>
    <property type="match status" value="2"/>
</dbReference>
<organism evidence="8 9">
    <name type="scientific">Dipteronia sinensis</name>
    <dbReference type="NCBI Taxonomy" id="43782"/>
    <lineage>
        <taxon>Eukaryota</taxon>
        <taxon>Viridiplantae</taxon>
        <taxon>Streptophyta</taxon>
        <taxon>Embryophyta</taxon>
        <taxon>Tracheophyta</taxon>
        <taxon>Spermatophyta</taxon>
        <taxon>Magnoliopsida</taxon>
        <taxon>eudicotyledons</taxon>
        <taxon>Gunneridae</taxon>
        <taxon>Pentapetalae</taxon>
        <taxon>rosids</taxon>
        <taxon>malvids</taxon>
        <taxon>Sapindales</taxon>
        <taxon>Sapindaceae</taxon>
        <taxon>Hippocastanoideae</taxon>
        <taxon>Acereae</taxon>
        <taxon>Dipteronia</taxon>
    </lineage>
</organism>
<feature type="domain" description="TF-B3" evidence="7">
    <location>
        <begin position="321"/>
        <end position="418"/>
    </location>
</feature>
<dbReference type="Pfam" id="PF02362">
    <property type="entry name" value="B3"/>
    <property type="match status" value="2"/>
</dbReference>
<dbReference type="GO" id="GO:0005634">
    <property type="term" value="C:nucleus"/>
    <property type="evidence" value="ECO:0007669"/>
    <property type="project" value="UniProtKB-SubCell"/>
</dbReference>
<dbReference type="InterPro" id="IPR015300">
    <property type="entry name" value="DNA-bd_pseudobarrel_sf"/>
</dbReference>
<evidence type="ECO:0000256" key="5">
    <source>
        <dbReference type="ARBA" id="ARBA00023242"/>
    </source>
</evidence>
<evidence type="ECO:0000256" key="4">
    <source>
        <dbReference type="ARBA" id="ARBA00023163"/>
    </source>
</evidence>
<keyword evidence="9" id="KW-1185">Reference proteome</keyword>
<evidence type="ECO:0000256" key="6">
    <source>
        <dbReference type="SAM" id="MobiDB-lite"/>
    </source>
</evidence>
<proteinExistence type="predicted"/>
<feature type="region of interest" description="Disordered" evidence="6">
    <location>
        <begin position="124"/>
        <end position="144"/>
    </location>
</feature>
<keyword evidence="5" id="KW-0539">Nucleus</keyword>
<dbReference type="Proteomes" id="UP001281410">
    <property type="component" value="Unassembled WGS sequence"/>
</dbReference>
<evidence type="ECO:0000256" key="3">
    <source>
        <dbReference type="ARBA" id="ARBA00023125"/>
    </source>
</evidence>
<dbReference type="InterPro" id="IPR050655">
    <property type="entry name" value="Plant_B3_domain"/>
</dbReference>
<dbReference type="EMBL" id="JANJYJ010000004">
    <property type="protein sequence ID" value="KAK3219437.1"/>
    <property type="molecule type" value="Genomic_DNA"/>
</dbReference>
<keyword evidence="4" id="KW-0804">Transcription</keyword>
<feature type="compositionally biased region" description="Polar residues" evidence="6">
    <location>
        <begin position="208"/>
        <end position="218"/>
    </location>
</feature>
<dbReference type="SUPFAM" id="SSF101936">
    <property type="entry name" value="DNA-binding pseudobarrel domain"/>
    <property type="match status" value="2"/>
</dbReference>
<accession>A0AAE0AJZ5</accession>
<comment type="subcellular location">
    <subcellularLocation>
        <location evidence="1">Nucleus</location>
    </subcellularLocation>
</comment>
<dbReference type="GO" id="GO:0003677">
    <property type="term" value="F:DNA binding"/>
    <property type="evidence" value="ECO:0007669"/>
    <property type="project" value="UniProtKB-KW"/>
</dbReference>
<dbReference type="PANTHER" id="PTHR31920:SF51">
    <property type="entry name" value="BINDING PROTEIN, PUTATIVE-RELATED"/>
    <property type="match status" value="1"/>
</dbReference>
<reference evidence="8" key="1">
    <citation type="journal article" date="2023" name="Plant J.">
        <title>Genome sequences and population genomics provide insights into the demographic history, inbreeding, and mutation load of two 'living fossil' tree species of Dipteronia.</title>
        <authorList>
            <person name="Feng Y."/>
            <person name="Comes H.P."/>
            <person name="Chen J."/>
            <person name="Zhu S."/>
            <person name="Lu R."/>
            <person name="Zhang X."/>
            <person name="Li P."/>
            <person name="Qiu J."/>
            <person name="Olsen K.M."/>
            <person name="Qiu Y."/>
        </authorList>
    </citation>
    <scope>NUCLEOTIDE SEQUENCE</scope>
    <source>
        <strain evidence="8">NBL</strain>
    </source>
</reference>
<dbReference type="CDD" id="cd10017">
    <property type="entry name" value="B3_DNA"/>
    <property type="match status" value="2"/>
</dbReference>
<dbReference type="PROSITE" id="PS50863">
    <property type="entry name" value="B3"/>
    <property type="match status" value="2"/>
</dbReference>
<sequence length="420" mass="48465">MFVRKFGEELSAFATLIAPNGRVWRVGLTKDGKRIWFDQGWHDFVEYHSITAGYFLVFKYEKNSNFHVLVFDLSACEINYPCYNHEELENYEHKYSMHQDEMESEDSAELVHFRTPIPTSSSFEKTFPDKRRGKRPVSGIDTAPLQQNPYIGSVHGINRSCNCTSTSIERLKFKNDCVMQGKRCKVEEPEEENESNAVDESRRDKSLSNEIYNYSQGSFRRKRSSPSSAKDPAILGNSKNSCARSPVVHRKDLRIDRTKSKATSNNNKVDEHPTVDEFELMAALEDAGISFAGRSRSLAAEERERTLNVAKLLKPRKPSFMVILRSYNTFSFRNHLHVPAKFANKYLCNDLEYIKLQASDGREYPVQIVWKQNNGVSFRKGWAGFSRDKKMEEGDICVFELVRMKEDILLKVSVFHETIE</sequence>
<keyword evidence="2" id="KW-0805">Transcription regulation</keyword>
<dbReference type="SMART" id="SM01019">
    <property type="entry name" value="B3"/>
    <property type="match status" value="2"/>
</dbReference>
<dbReference type="AlphaFoldDB" id="A0AAE0AJZ5"/>
<comment type="caution">
    <text evidence="8">The sequence shown here is derived from an EMBL/GenBank/DDBJ whole genome shotgun (WGS) entry which is preliminary data.</text>
</comment>
<evidence type="ECO:0000313" key="9">
    <source>
        <dbReference type="Proteomes" id="UP001281410"/>
    </source>
</evidence>
<dbReference type="InterPro" id="IPR003340">
    <property type="entry name" value="B3_DNA-bd"/>
</dbReference>